<dbReference type="InterPro" id="IPR013783">
    <property type="entry name" value="Ig-like_fold"/>
</dbReference>
<evidence type="ECO:0000256" key="8">
    <source>
        <dbReference type="ARBA" id="ARBA00023319"/>
    </source>
</evidence>
<dbReference type="Pfam" id="PF07679">
    <property type="entry name" value="I-set"/>
    <property type="match status" value="4"/>
</dbReference>
<evidence type="ECO:0000256" key="3">
    <source>
        <dbReference type="ARBA" id="ARBA00022614"/>
    </source>
</evidence>
<keyword evidence="6" id="KW-1015">Disulfide bond</keyword>
<dbReference type="PANTHER" id="PTHR12231">
    <property type="entry name" value="CTX-RELATED TYPE I TRANSMEMBRANE PROTEIN"/>
    <property type="match status" value="1"/>
</dbReference>
<feature type="non-terminal residue" evidence="11">
    <location>
        <position position="1"/>
    </location>
</feature>
<feature type="domain" description="Ig-like" evidence="10">
    <location>
        <begin position="106"/>
        <end position="196"/>
    </location>
</feature>
<dbReference type="InterPro" id="IPR051170">
    <property type="entry name" value="Neural/epithelial_adhesion"/>
</dbReference>
<dbReference type="AlphaFoldDB" id="A0AAV2Q4T1"/>
<sequence>YLHFNDLDSFDASTFSNLPNLERLFLHNNQLKRVPQGAFRNLNSLRRLRLDSNALVCDCQLLWLAQMVKEKQHKTQVAATCHFPQDLHGKSLTTLTNSEFHCKGKPVINEGPVDVDVSFGGTAYFTCKVEGDPDPEVVWLQNNEILSSDENSRYSLLDDGNTLMIENTQGEDIGYYECMAKNPMGEAHSEKAKMIASSEGINNIQNDILHNDPRRFAEDDKDVRRISRNEVLPGPPQFTPRRVFPQRGPPQTPIRELPQRGPPQRGPPQRGPPQRGPPQRGPPQRGPPQREPPQRGPPLIPENNPLENNDVPLPPLGAPQFVAIPQDTNITEGSFVDILCEVTGNPKPVISWTKDNAVILAGPRIQVQPSGGLTFTRVERTDSARYRCAAANPQGFIAAEAVLLVLVPPLMTEEPSDFYGGPGTPATFSCVADGVPVPFVTWTKNGQRLRTAGRMIISQDGQTLRINHIKTSDEGEYTCRAENEYGITEISANLYVRNKIAPTIREPPQDITVFSGSASVKFICRAEGLPKPVIKWSKDGSELRAERTQKGW</sequence>
<dbReference type="InterPro" id="IPR000483">
    <property type="entry name" value="Cys-rich_flank_reg_C"/>
</dbReference>
<feature type="domain" description="Ig-like" evidence="10">
    <location>
        <begin position="409"/>
        <end position="495"/>
    </location>
</feature>
<name>A0AAV2Q4T1_MEGNR</name>
<evidence type="ECO:0000256" key="9">
    <source>
        <dbReference type="SAM" id="MobiDB-lite"/>
    </source>
</evidence>
<evidence type="ECO:0000313" key="11">
    <source>
        <dbReference type="EMBL" id="CAL4068752.1"/>
    </source>
</evidence>
<dbReference type="SMART" id="SM00082">
    <property type="entry name" value="LRRCT"/>
    <property type="match status" value="1"/>
</dbReference>
<evidence type="ECO:0000256" key="4">
    <source>
        <dbReference type="ARBA" id="ARBA00022729"/>
    </source>
</evidence>
<dbReference type="PROSITE" id="PS51450">
    <property type="entry name" value="LRR"/>
    <property type="match status" value="1"/>
</dbReference>
<evidence type="ECO:0000256" key="1">
    <source>
        <dbReference type="ARBA" id="ARBA00006692"/>
    </source>
</evidence>
<protein>
    <recommendedName>
        <fullName evidence="10">Ig-like domain-containing protein</fullName>
    </recommendedName>
</protein>
<dbReference type="SMART" id="SM00409">
    <property type="entry name" value="IG"/>
    <property type="match status" value="3"/>
</dbReference>
<evidence type="ECO:0000256" key="6">
    <source>
        <dbReference type="ARBA" id="ARBA00023157"/>
    </source>
</evidence>
<dbReference type="Pfam" id="PF13855">
    <property type="entry name" value="LRR_8"/>
    <property type="match status" value="1"/>
</dbReference>
<feature type="domain" description="Ig-like" evidence="10">
    <location>
        <begin position="502"/>
        <end position="552"/>
    </location>
</feature>
<evidence type="ECO:0000256" key="7">
    <source>
        <dbReference type="ARBA" id="ARBA00023180"/>
    </source>
</evidence>
<keyword evidence="5" id="KW-0677">Repeat</keyword>
<dbReference type="InterPro" id="IPR036179">
    <property type="entry name" value="Ig-like_dom_sf"/>
</dbReference>
<dbReference type="InterPro" id="IPR003591">
    <property type="entry name" value="Leu-rich_rpt_typical-subtyp"/>
</dbReference>
<dbReference type="EMBL" id="CAXKWB010003259">
    <property type="protein sequence ID" value="CAL4068752.1"/>
    <property type="molecule type" value="Genomic_DNA"/>
</dbReference>
<comment type="similarity">
    <text evidence="2">Belongs to the immunoglobulin superfamily. DCC family.</text>
</comment>
<dbReference type="InterPro" id="IPR007110">
    <property type="entry name" value="Ig-like_dom"/>
</dbReference>
<comment type="similarity">
    <text evidence="1">Belongs to the protein kinase superfamily. CAMK Ser/Thr protein kinase family.</text>
</comment>
<dbReference type="SUPFAM" id="SSF48726">
    <property type="entry name" value="Immunoglobulin"/>
    <property type="match status" value="4"/>
</dbReference>
<gene>
    <name evidence="11" type="ORF">MNOR_LOCUS7421</name>
</gene>
<dbReference type="Proteomes" id="UP001497623">
    <property type="component" value="Unassembled WGS sequence"/>
</dbReference>
<dbReference type="PANTHER" id="PTHR12231:SF253">
    <property type="entry name" value="DPR-INTERACTING PROTEIN ETA, ISOFORM B-RELATED"/>
    <property type="match status" value="1"/>
</dbReference>
<feature type="compositionally biased region" description="Basic and acidic residues" evidence="9">
    <location>
        <begin position="209"/>
        <end position="228"/>
    </location>
</feature>
<dbReference type="InterPro" id="IPR001611">
    <property type="entry name" value="Leu-rich_rpt"/>
</dbReference>
<evidence type="ECO:0000256" key="5">
    <source>
        <dbReference type="ARBA" id="ARBA00022737"/>
    </source>
</evidence>
<dbReference type="InterPro" id="IPR003599">
    <property type="entry name" value="Ig_sub"/>
</dbReference>
<feature type="region of interest" description="Disordered" evidence="9">
    <location>
        <begin position="205"/>
        <end position="314"/>
    </location>
</feature>
<dbReference type="InterPro" id="IPR032675">
    <property type="entry name" value="LRR_dom_sf"/>
</dbReference>
<feature type="domain" description="Ig-like" evidence="10">
    <location>
        <begin position="319"/>
        <end position="404"/>
    </location>
</feature>
<dbReference type="InterPro" id="IPR003598">
    <property type="entry name" value="Ig_sub2"/>
</dbReference>
<keyword evidence="12" id="KW-1185">Reference proteome</keyword>
<dbReference type="SUPFAM" id="SSF52058">
    <property type="entry name" value="L domain-like"/>
    <property type="match status" value="1"/>
</dbReference>
<accession>A0AAV2Q4T1</accession>
<feature type="compositionally biased region" description="Pro residues" evidence="9">
    <location>
        <begin position="260"/>
        <end position="300"/>
    </location>
</feature>
<organism evidence="11 12">
    <name type="scientific">Meganyctiphanes norvegica</name>
    <name type="common">Northern krill</name>
    <name type="synonym">Thysanopoda norvegica</name>
    <dbReference type="NCBI Taxonomy" id="48144"/>
    <lineage>
        <taxon>Eukaryota</taxon>
        <taxon>Metazoa</taxon>
        <taxon>Ecdysozoa</taxon>
        <taxon>Arthropoda</taxon>
        <taxon>Crustacea</taxon>
        <taxon>Multicrustacea</taxon>
        <taxon>Malacostraca</taxon>
        <taxon>Eumalacostraca</taxon>
        <taxon>Eucarida</taxon>
        <taxon>Euphausiacea</taxon>
        <taxon>Euphausiidae</taxon>
        <taxon>Meganyctiphanes</taxon>
    </lineage>
</organism>
<dbReference type="CDD" id="cd00096">
    <property type="entry name" value="Ig"/>
    <property type="match status" value="1"/>
</dbReference>
<reference evidence="11 12" key="1">
    <citation type="submission" date="2024-05" db="EMBL/GenBank/DDBJ databases">
        <authorList>
            <person name="Wallberg A."/>
        </authorList>
    </citation>
    <scope>NUCLEOTIDE SEQUENCE [LARGE SCALE GENOMIC DNA]</scope>
</reference>
<evidence type="ECO:0000313" key="12">
    <source>
        <dbReference type="Proteomes" id="UP001497623"/>
    </source>
</evidence>
<keyword evidence="7" id="KW-0325">Glycoprotein</keyword>
<proteinExistence type="inferred from homology"/>
<dbReference type="FunFam" id="2.60.40.10:FF:000032">
    <property type="entry name" value="palladin isoform X1"/>
    <property type="match status" value="1"/>
</dbReference>
<dbReference type="Gene3D" id="3.80.10.10">
    <property type="entry name" value="Ribonuclease Inhibitor"/>
    <property type="match status" value="1"/>
</dbReference>
<keyword evidence="3" id="KW-0433">Leucine-rich repeat</keyword>
<comment type="caution">
    <text evidence="11">The sequence shown here is derived from an EMBL/GenBank/DDBJ whole genome shotgun (WGS) entry which is preliminary data.</text>
</comment>
<evidence type="ECO:0000259" key="10">
    <source>
        <dbReference type="PROSITE" id="PS50835"/>
    </source>
</evidence>
<feature type="non-terminal residue" evidence="11">
    <location>
        <position position="552"/>
    </location>
</feature>
<keyword evidence="8" id="KW-0393">Immunoglobulin domain</keyword>
<evidence type="ECO:0000256" key="2">
    <source>
        <dbReference type="ARBA" id="ARBA00009588"/>
    </source>
</evidence>
<dbReference type="SMART" id="SM00408">
    <property type="entry name" value="IGc2"/>
    <property type="match status" value="3"/>
</dbReference>
<dbReference type="Gene3D" id="2.60.40.10">
    <property type="entry name" value="Immunoglobulins"/>
    <property type="match status" value="4"/>
</dbReference>
<dbReference type="FunFam" id="2.60.40.10:FF:000080">
    <property type="entry name" value="Myosin light chain kinase, smooth muscle"/>
    <property type="match status" value="1"/>
</dbReference>
<dbReference type="PROSITE" id="PS50835">
    <property type="entry name" value="IG_LIKE"/>
    <property type="match status" value="4"/>
</dbReference>
<dbReference type="SMART" id="SM00369">
    <property type="entry name" value="LRR_TYP"/>
    <property type="match status" value="1"/>
</dbReference>
<dbReference type="FunFam" id="2.60.40.10:FF:000299">
    <property type="entry name" value="protogenin isoform X2"/>
    <property type="match status" value="1"/>
</dbReference>
<keyword evidence="4" id="KW-0732">Signal</keyword>
<dbReference type="InterPro" id="IPR013098">
    <property type="entry name" value="Ig_I-set"/>
</dbReference>